<dbReference type="EMBL" id="CP072842">
    <property type="protein sequence ID" value="QTV05930.1"/>
    <property type="molecule type" value="Genomic_DNA"/>
</dbReference>
<evidence type="ECO:0000313" key="2">
    <source>
        <dbReference type="Proteomes" id="UP000672011"/>
    </source>
</evidence>
<dbReference type="Pfam" id="PF22105">
    <property type="entry name" value="DUF6943"/>
    <property type="match status" value="1"/>
</dbReference>
<accession>A0ABX7XDG7</accession>
<dbReference type="Proteomes" id="UP000672011">
    <property type="component" value="Chromosome"/>
</dbReference>
<reference evidence="2" key="2">
    <citation type="submission" date="2021-04" db="EMBL/GenBank/DDBJ databases">
        <title>Taxonomy of Flavobacteriaceae bacterium ZY171143.</title>
        <authorList>
            <person name="Li F."/>
        </authorList>
    </citation>
    <scope>NUCLEOTIDE SEQUENCE [LARGE SCALE GENOMIC DNA]</scope>
    <source>
        <strain evidence="2">ZY171143</strain>
    </source>
</reference>
<protein>
    <submittedName>
        <fullName evidence="1">Uncharacterized protein</fullName>
    </submittedName>
</protein>
<dbReference type="RefSeq" id="WP_230476573.1">
    <property type="nucleotide sequence ID" value="NZ_CP072842.1"/>
</dbReference>
<sequence>MNLPEIKHFSAKAKIQPNDLFALSKGLNVGKPLEKPCPNCFVIHCKSWRQYEMYKAILYTAWKANAFDAYLFGSVIPYIRISDFKKVVYEKAHKVYCSYRQFENDFQRYLELEKYEESIAKQLQLIRELKQVYIMRHIK</sequence>
<dbReference type="InterPro" id="IPR054223">
    <property type="entry name" value="DUF6943"/>
</dbReference>
<organism evidence="1 2">
    <name type="scientific">Faecalibacter bovis</name>
    <dbReference type="NCBI Taxonomy" id="2898187"/>
    <lineage>
        <taxon>Bacteria</taxon>
        <taxon>Pseudomonadati</taxon>
        <taxon>Bacteroidota</taxon>
        <taxon>Flavobacteriia</taxon>
        <taxon>Flavobacteriales</taxon>
        <taxon>Weeksellaceae</taxon>
        <taxon>Faecalibacter</taxon>
    </lineage>
</organism>
<name>A0ABX7XDG7_9FLAO</name>
<reference evidence="1 2" key="1">
    <citation type="journal article" date="2021" name="Int. J. Syst. Evol. Microbiol.">
        <title>Faecalibacter bovis sp. nov., isolated from cow faeces.</title>
        <authorList>
            <person name="Li F."/>
            <person name="Zhao W."/>
            <person name="Hong Q."/>
            <person name="Shao Q."/>
            <person name="Song J."/>
            <person name="Yang S."/>
        </authorList>
    </citation>
    <scope>NUCLEOTIDE SEQUENCE [LARGE SCALE GENOMIC DNA]</scope>
    <source>
        <strain evidence="1 2">ZY171143</strain>
    </source>
</reference>
<evidence type="ECO:0000313" key="1">
    <source>
        <dbReference type="EMBL" id="QTV05930.1"/>
    </source>
</evidence>
<proteinExistence type="predicted"/>
<gene>
    <name evidence="1" type="ORF">J9309_00850</name>
</gene>
<keyword evidence="2" id="KW-1185">Reference proteome</keyword>